<reference evidence="3" key="1">
    <citation type="journal article" date="2015" name="Nature">
        <title>Complex archaea that bridge the gap between prokaryotes and eukaryotes.</title>
        <authorList>
            <person name="Spang A."/>
            <person name="Saw J.H."/>
            <person name="Jorgensen S.L."/>
            <person name="Zaremba-Niedzwiedzka K."/>
            <person name="Martijn J."/>
            <person name="Lind A.E."/>
            <person name="van Eijk R."/>
            <person name="Schleper C."/>
            <person name="Guy L."/>
            <person name="Ettema T.J."/>
        </authorList>
    </citation>
    <scope>NUCLEOTIDE SEQUENCE</scope>
</reference>
<keyword evidence="2" id="KW-0812">Transmembrane</keyword>
<evidence type="ECO:0000313" key="3">
    <source>
        <dbReference type="EMBL" id="KKK52715.1"/>
    </source>
</evidence>
<proteinExistence type="predicted"/>
<feature type="coiled-coil region" evidence="1">
    <location>
        <begin position="130"/>
        <end position="157"/>
    </location>
</feature>
<keyword evidence="2" id="KW-1133">Transmembrane helix</keyword>
<sequence length="317" mass="37061">LIVVIILLSLSIGVIFFIADHFEHRLFQWDASFVAGISVAYFFLIVLPEIAERLPKFPFDLEIFEYLFVLIGFVFVHITEKVILQKVERNTQKKMRKLIQKEKTLEMVEHNMEKILTNKLRGKNLDELALREIAQTLSTLNRQEENMKIEINKYKTKIQTHINKELKKFRFFTDYTYHFLVGIILVGLLKIDLVSGILFSFYAFFRTIVSKTSESHIIFTDLEIYEEVEYDEGSIIKYVLNTSTLIGIFFGIIINSFFPENLELLFIFYSFISGVILYVIVREIIPEKEKGDPIKFLIGLIVFAIVILIISIFTNVL</sequence>
<accession>A0A0F8WWB1</accession>
<keyword evidence="2" id="KW-0472">Membrane</keyword>
<feature type="non-terminal residue" evidence="3">
    <location>
        <position position="1"/>
    </location>
</feature>
<evidence type="ECO:0000256" key="2">
    <source>
        <dbReference type="SAM" id="Phobius"/>
    </source>
</evidence>
<dbReference type="EMBL" id="LAZR01066880">
    <property type="protein sequence ID" value="KKK52715.1"/>
    <property type="molecule type" value="Genomic_DNA"/>
</dbReference>
<protein>
    <submittedName>
        <fullName evidence="3">Uncharacterized protein</fullName>
    </submittedName>
</protein>
<feature type="transmembrane region" description="Helical" evidence="2">
    <location>
        <begin position="26"/>
        <end position="47"/>
    </location>
</feature>
<comment type="caution">
    <text evidence="3">The sequence shown here is derived from an EMBL/GenBank/DDBJ whole genome shotgun (WGS) entry which is preliminary data.</text>
</comment>
<feature type="transmembrane region" description="Helical" evidence="2">
    <location>
        <begin position="293"/>
        <end position="313"/>
    </location>
</feature>
<feature type="transmembrane region" description="Helical" evidence="2">
    <location>
        <begin position="238"/>
        <end position="258"/>
    </location>
</feature>
<feature type="transmembrane region" description="Helical" evidence="2">
    <location>
        <begin position="59"/>
        <end position="78"/>
    </location>
</feature>
<feature type="transmembrane region" description="Helical" evidence="2">
    <location>
        <begin position="264"/>
        <end position="281"/>
    </location>
</feature>
<name>A0A0F8WWB1_9ZZZZ</name>
<evidence type="ECO:0000256" key="1">
    <source>
        <dbReference type="SAM" id="Coils"/>
    </source>
</evidence>
<dbReference type="AlphaFoldDB" id="A0A0F8WWB1"/>
<feature type="transmembrane region" description="Helical" evidence="2">
    <location>
        <begin position="177"/>
        <end position="205"/>
    </location>
</feature>
<keyword evidence="1" id="KW-0175">Coiled coil</keyword>
<gene>
    <name evidence="3" type="ORF">LCGC14_3102120</name>
</gene>
<organism evidence="3">
    <name type="scientific">marine sediment metagenome</name>
    <dbReference type="NCBI Taxonomy" id="412755"/>
    <lineage>
        <taxon>unclassified sequences</taxon>
        <taxon>metagenomes</taxon>
        <taxon>ecological metagenomes</taxon>
    </lineage>
</organism>